<dbReference type="InterPro" id="IPR011014">
    <property type="entry name" value="MscS_channel_TM-2"/>
</dbReference>
<evidence type="ECO:0000256" key="2">
    <source>
        <dbReference type="ARBA" id="ARBA00008017"/>
    </source>
</evidence>
<dbReference type="InterPro" id="IPR045276">
    <property type="entry name" value="YbiO_bact"/>
</dbReference>
<dbReference type="Pfam" id="PF21082">
    <property type="entry name" value="MS_channel_3rd"/>
    <property type="match status" value="1"/>
</dbReference>
<dbReference type="SUPFAM" id="SSF82689">
    <property type="entry name" value="Mechanosensitive channel protein MscS (YggB), C-terminal domain"/>
    <property type="match status" value="1"/>
</dbReference>
<dbReference type="RefSeq" id="WP_163573688.1">
    <property type="nucleotide sequence ID" value="NZ_BAAANY010000023.1"/>
</dbReference>
<feature type="transmembrane region" description="Helical" evidence="7">
    <location>
        <begin position="112"/>
        <end position="132"/>
    </location>
</feature>
<feature type="domain" description="Mechanosensitive ion channel MscS" evidence="8">
    <location>
        <begin position="158"/>
        <end position="218"/>
    </location>
</feature>
<dbReference type="InterPro" id="IPR049142">
    <property type="entry name" value="MS_channel_1st"/>
</dbReference>
<sequence>MESLLRILAAKPDCATDAGSVCQSVWQATGVGWLSAGSEYLVATPLKILLVIVLAVVVRWVTHRLIKRLVRTTTEGKLPVVLRPLSEHAPLARAAAGLVPERRHQRAKTIGSVLRSVTSIVIGAVAVLTILGQLGINLAPLLASAGIAGVALGFGAQTLVRDFLSGIFMILEDQYGVGDTVDVGEASGTVEAVGLRCTQLRDVHGTVWYVRNGEVIRVGNRSQGWAVVVIDVPLPYGTQLDQASSVIRTAAQTLADDERFATDLLDPPEVLGIEQMTNLGITVRVTVKTTTDSQWRVGRELRRRLSDALDEASITSALGGQLYLRAPATSAAP</sequence>
<organism evidence="11 12">
    <name type="scientific">Fodinicola feengrottensis</name>
    <dbReference type="NCBI Taxonomy" id="435914"/>
    <lineage>
        <taxon>Bacteria</taxon>
        <taxon>Bacillati</taxon>
        <taxon>Actinomycetota</taxon>
        <taxon>Actinomycetes</taxon>
        <taxon>Mycobacteriales</taxon>
        <taxon>Fodinicola</taxon>
    </lineage>
</organism>
<evidence type="ECO:0000256" key="1">
    <source>
        <dbReference type="ARBA" id="ARBA00004651"/>
    </source>
</evidence>
<evidence type="ECO:0000256" key="5">
    <source>
        <dbReference type="ARBA" id="ARBA00022989"/>
    </source>
</evidence>
<protein>
    <submittedName>
        <fullName evidence="11">Mechanosensitive ion channel</fullName>
    </submittedName>
</protein>
<dbReference type="PANTHER" id="PTHR30460:SF0">
    <property type="entry name" value="MODERATE CONDUCTANCE MECHANOSENSITIVE CHANNEL YBIO"/>
    <property type="match status" value="1"/>
</dbReference>
<dbReference type="InterPro" id="IPR010920">
    <property type="entry name" value="LSM_dom_sf"/>
</dbReference>
<evidence type="ECO:0000313" key="12">
    <source>
        <dbReference type="Proteomes" id="UP001500618"/>
    </source>
</evidence>
<dbReference type="Gene3D" id="3.30.70.100">
    <property type="match status" value="1"/>
</dbReference>
<evidence type="ECO:0000259" key="10">
    <source>
        <dbReference type="Pfam" id="PF21088"/>
    </source>
</evidence>
<evidence type="ECO:0000259" key="8">
    <source>
        <dbReference type="Pfam" id="PF00924"/>
    </source>
</evidence>
<dbReference type="SUPFAM" id="SSF50182">
    <property type="entry name" value="Sm-like ribonucleoproteins"/>
    <property type="match status" value="1"/>
</dbReference>
<feature type="domain" description="Mechanosensitive ion channel transmembrane helices 2/3" evidence="10">
    <location>
        <begin position="117"/>
        <end position="157"/>
    </location>
</feature>
<evidence type="ECO:0000313" key="11">
    <source>
        <dbReference type="EMBL" id="GAA1700479.1"/>
    </source>
</evidence>
<dbReference type="Gene3D" id="2.30.30.60">
    <property type="match status" value="1"/>
</dbReference>
<reference evidence="12" key="1">
    <citation type="journal article" date="2019" name="Int. J. Syst. Evol. Microbiol.">
        <title>The Global Catalogue of Microorganisms (GCM) 10K type strain sequencing project: providing services to taxonomists for standard genome sequencing and annotation.</title>
        <authorList>
            <consortium name="The Broad Institute Genomics Platform"/>
            <consortium name="The Broad Institute Genome Sequencing Center for Infectious Disease"/>
            <person name="Wu L."/>
            <person name="Ma J."/>
        </authorList>
    </citation>
    <scope>NUCLEOTIDE SEQUENCE [LARGE SCALE GENOMIC DNA]</scope>
    <source>
        <strain evidence="12">JCM 14718</strain>
    </source>
</reference>
<dbReference type="Pfam" id="PF21088">
    <property type="entry name" value="MS_channel_1st"/>
    <property type="match status" value="1"/>
</dbReference>
<gene>
    <name evidence="11" type="ORF">GCM10009765_57400</name>
</gene>
<dbReference type="Proteomes" id="UP001500618">
    <property type="component" value="Unassembled WGS sequence"/>
</dbReference>
<evidence type="ECO:0000256" key="3">
    <source>
        <dbReference type="ARBA" id="ARBA00022475"/>
    </source>
</evidence>
<evidence type="ECO:0000256" key="4">
    <source>
        <dbReference type="ARBA" id="ARBA00022692"/>
    </source>
</evidence>
<evidence type="ECO:0000256" key="7">
    <source>
        <dbReference type="SAM" id="Phobius"/>
    </source>
</evidence>
<evidence type="ECO:0000259" key="9">
    <source>
        <dbReference type="Pfam" id="PF21082"/>
    </source>
</evidence>
<feature type="transmembrane region" description="Helical" evidence="7">
    <location>
        <begin position="40"/>
        <end position="61"/>
    </location>
</feature>
<dbReference type="EMBL" id="BAAANY010000023">
    <property type="protein sequence ID" value="GAA1700479.1"/>
    <property type="molecule type" value="Genomic_DNA"/>
</dbReference>
<keyword evidence="4 7" id="KW-0812">Transmembrane</keyword>
<keyword evidence="5 7" id="KW-1133">Transmembrane helix</keyword>
<comment type="similarity">
    <text evidence="2">Belongs to the MscS (TC 1.A.23) family.</text>
</comment>
<dbReference type="SUPFAM" id="SSF82861">
    <property type="entry name" value="Mechanosensitive channel protein MscS (YggB), transmembrane region"/>
    <property type="match status" value="1"/>
</dbReference>
<keyword evidence="3" id="KW-1003">Cell membrane</keyword>
<dbReference type="Gene3D" id="1.10.287.1260">
    <property type="match status" value="1"/>
</dbReference>
<comment type="subcellular location">
    <subcellularLocation>
        <location evidence="1">Cell membrane</location>
        <topology evidence="1">Multi-pass membrane protein</topology>
    </subcellularLocation>
</comment>
<accession>A0ABP4U7P2</accession>
<dbReference type="InterPro" id="IPR006685">
    <property type="entry name" value="MscS_channel_2nd"/>
</dbReference>
<dbReference type="InterPro" id="IPR049278">
    <property type="entry name" value="MS_channel_C"/>
</dbReference>
<proteinExistence type="inferred from homology"/>
<dbReference type="Pfam" id="PF00924">
    <property type="entry name" value="MS_channel_2nd"/>
    <property type="match status" value="1"/>
</dbReference>
<dbReference type="InterPro" id="IPR011066">
    <property type="entry name" value="MscS_channel_C_sf"/>
</dbReference>
<keyword evidence="6 7" id="KW-0472">Membrane</keyword>
<feature type="domain" description="Mechanosensitive ion channel MscS C-terminal" evidence="9">
    <location>
        <begin position="228"/>
        <end position="314"/>
    </location>
</feature>
<feature type="transmembrane region" description="Helical" evidence="7">
    <location>
        <begin position="138"/>
        <end position="160"/>
    </location>
</feature>
<name>A0ABP4U7P2_9ACTN</name>
<dbReference type="PANTHER" id="PTHR30460">
    <property type="entry name" value="MODERATE CONDUCTANCE MECHANOSENSITIVE CHANNEL YBIO"/>
    <property type="match status" value="1"/>
</dbReference>
<keyword evidence="12" id="KW-1185">Reference proteome</keyword>
<comment type="caution">
    <text evidence="11">The sequence shown here is derived from an EMBL/GenBank/DDBJ whole genome shotgun (WGS) entry which is preliminary data.</text>
</comment>
<evidence type="ECO:0000256" key="6">
    <source>
        <dbReference type="ARBA" id="ARBA00023136"/>
    </source>
</evidence>
<dbReference type="InterPro" id="IPR023408">
    <property type="entry name" value="MscS_beta-dom_sf"/>
</dbReference>